<dbReference type="RefSeq" id="WP_227702539.1">
    <property type="nucleotide sequence ID" value="NZ_JBEAAL010000009.1"/>
</dbReference>
<comment type="caution">
    <text evidence="2">The sequence shown here is derived from an EMBL/GenBank/DDBJ whole genome shotgun (WGS) entry which is preliminary data.</text>
</comment>
<accession>A0ABV0M2Z4</accession>
<dbReference type="EMBL" id="JBEAAL010000009">
    <property type="protein sequence ID" value="MEQ1406243.1"/>
    <property type="molecule type" value="Genomic_DNA"/>
</dbReference>
<reference evidence="2 3" key="1">
    <citation type="submission" date="2024-05" db="EMBL/GenBank/DDBJ databases">
        <title>Neorhizobium sp. Rsf11, a plant growth promoting and heavy metal resistant PAH-degrader.</title>
        <authorList>
            <person name="Golubev S.N."/>
            <person name="Muratova A.Y."/>
            <person name="Markelova M.I."/>
        </authorList>
    </citation>
    <scope>NUCLEOTIDE SEQUENCE [LARGE SCALE GENOMIC DNA]</scope>
    <source>
        <strain evidence="2 3">Rsf11</strain>
    </source>
</reference>
<dbReference type="InterPro" id="IPR035437">
    <property type="entry name" value="SNase_OB-fold_sf"/>
</dbReference>
<evidence type="ECO:0008006" key="4">
    <source>
        <dbReference type="Google" id="ProtNLM"/>
    </source>
</evidence>
<protein>
    <recommendedName>
        <fullName evidence="4">TNase-like domain-containing protein</fullName>
    </recommendedName>
</protein>
<dbReference type="SUPFAM" id="SSF50199">
    <property type="entry name" value="Staphylococcal nuclease"/>
    <property type="match status" value="1"/>
</dbReference>
<name>A0ABV0M2Z4_9HYPH</name>
<sequence length="202" mass="22423">MRRGIYAALGICVLAAPAFAAQPINEDYVRSLAVSGKIVLVMEYYDGRGEVAERKGYATTNAFEALSATDFRVTDDTVVRLYGVEPCEGEMVSRRDGFIGRCRDYAQEQLQVMLNNPKVIFCRAFTSEQKSPVHNATCYGYYYFPGSLDAVEMFEEQLVSLGALRLSTEPDGTLARPDLSKAEEVGKKASFGMWADPRVRGR</sequence>
<dbReference type="Proteomes" id="UP001496627">
    <property type="component" value="Unassembled WGS sequence"/>
</dbReference>
<proteinExistence type="predicted"/>
<evidence type="ECO:0000256" key="1">
    <source>
        <dbReference type="SAM" id="SignalP"/>
    </source>
</evidence>
<keyword evidence="1" id="KW-0732">Signal</keyword>
<organism evidence="2 3">
    <name type="scientific">Neorhizobium phenanthreniclasticum</name>
    <dbReference type="NCBI Taxonomy" id="3157917"/>
    <lineage>
        <taxon>Bacteria</taxon>
        <taxon>Pseudomonadati</taxon>
        <taxon>Pseudomonadota</taxon>
        <taxon>Alphaproteobacteria</taxon>
        <taxon>Hyphomicrobiales</taxon>
        <taxon>Rhizobiaceae</taxon>
        <taxon>Rhizobium/Agrobacterium group</taxon>
        <taxon>Neorhizobium</taxon>
    </lineage>
</organism>
<keyword evidence="3" id="KW-1185">Reference proteome</keyword>
<feature type="chain" id="PRO_5045846194" description="TNase-like domain-containing protein" evidence="1">
    <location>
        <begin position="21"/>
        <end position="202"/>
    </location>
</feature>
<gene>
    <name evidence="2" type="ORF">ABK249_15005</name>
</gene>
<evidence type="ECO:0000313" key="3">
    <source>
        <dbReference type="Proteomes" id="UP001496627"/>
    </source>
</evidence>
<feature type="signal peptide" evidence="1">
    <location>
        <begin position="1"/>
        <end position="20"/>
    </location>
</feature>
<evidence type="ECO:0000313" key="2">
    <source>
        <dbReference type="EMBL" id="MEQ1406243.1"/>
    </source>
</evidence>